<dbReference type="Proteomes" id="UP000663860">
    <property type="component" value="Unassembled WGS sequence"/>
</dbReference>
<evidence type="ECO:0000256" key="1">
    <source>
        <dbReference type="SAM" id="Coils"/>
    </source>
</evidence>
<evidence type="ECO:0000313" key="3">
    <source>
        <dbReference type="EMBL" id="CAF0991298.1"/>
    </source>
</evidence>
<dbReference type="AlphaFoldDB" id="A0A814C0K7"/>
<dbReference type="EMBL" id="CAJOBB010001281">
    <property type="protein sequence ID" value="CAF3835194.1"/>
    <property type="molecule type" value="Genomic_DNA"/>
</dbReference>
<sequence length="366" mass="42968">MKQDCIKCQKCVKLSTCHGCQQTFCNEHIIEHREELAHKIDNIHKEYHQFDNKLNTNNVIQPYISRIDQWEHESIDKIKKTAETARNDLLKIHDRMKNQLKLSIDKINKDIQSTRQTIDYTENDLNEWTKQLKQLRHIHKSSFNDDVIDDSQGSIRLIKIIDEKQSIFPDGVEIIPREKFIKIPDKIPTLQDDQKKQRIKRISVSRDSSTGTCLKPGWNGATICCKNLYISGIHLIRFRIEKQGANNPFFGITSALKEPNPWNRKTPLAYGWWEIPVPHDKLDIYKGNNDTKENNDKREKTNFKDFCMRTGDEITLTLNCTNNEIELENHRTKQYIYERVAYEKCPFPWRIAIVLYSPGDSISILS</sequence>
<accession>A0A814C0K7</accession>
<organism evidence="2 5">
    <name type="scientific">Adineta steineri</name>
    <dbReference type="NCBI Taxonomy" id="433720"/>
    <lineage>
        <taxon>Eukaryota</taxon>
        <taxon>Metazoa</taxon>
        <taxon>Spiralia</taxon>
        <taxon>Gnathifera</taxon>
        <taxon>Rotifera</taxon>
        <taxon>Eurotatoria</taxon>
        <taxon>Bdelloidea</taxon>
        <taxon>Adinetida</taxon>
        <taxon>Adinetidae</taxon>
        <taxon>Adineta</taxon>
    </lineage>
</organism>
<dbReference type="EMBL" id="CAJNOE010000115">
    <property type="protein sequence ID" value="CAF0933639.1"/>
    <property type="molecule type" value="Genomic_DNA"/>
</dbReference>
<proteinExistence type="predicted"/>
<dbReference type="Proteomes" id="UP000663845">
    <property type="component" value="Unassembled WGS sequence"/>
</dbReference>
<dbReference type="Proteomes" id="UP000663868">
    <property type="component" value="Unassembled WGS sequence"/>
</dbReference>
<evidence type="ECO:0008006" key="6">
    <source>
        <dbReference type="Google" id="ProtNLM"/>
    </source>
</evidence>
<protein>
    <recommendedName>
        <fullName evidence="6">B box-type domain-containing protein</fullName>
    </recommendedName>
</protein>
<evidence type="ECO:0000313" key="5">
    <source>
        <dbReference type="Proteomes" id="UP000663860"/>
    </source>
</evidence>
<reference evidence="2" key="1">
    <citation type="submission" date="2021-02" db="EMBL/GenBank/DDBJ databases">
        <authorList>
            <person name="Nowell W R."/>
        </authorList>
    </citation>
    <scope>NUCLEOTIDE SEQUENCE</scope>
</reference>
<comment type="caution">
    <text evidence="2">The sequence shown here is derived from an EMBL/GenBank/DDBJ whole genome shotgun (WGS) entry which is preliminary data.</text>
</comment>
<name>A0A814C0K7_9BILA</name>
<evidence type="ECO:0000313" key="4">
    <source>
        <dbReference type="EMBL" id="CAF3835194.1"/>
    </source>
</evidence>
<gene>
    <name evidence="2" type="ORF">IZO911_LOCUS14018</name>
    <name evidence="3" type="ORF">JYZ213_LOCUS15475</name>
    <name evidence="4" type="ORF">KXQ929_LOCUS19114</name>
</gene>
<evidence type="ECO:0000313" key="2">
    <source>
        <dbReference type="EMBL" id="CAF0933639.1"/>
    </source>
</evidence>
<feature type="coiled-coil region" evidence="1">
    <location>
        <begin position="97"/>
        <end position="138"/>
    </location>
</feature>
<keyword evidence="1" id="KW-0175">Coiled coil</keyword>
<dbReference type="EMBL" id="CAJNOG010000134">
    <property type="protein sequence ID" value="CAF0991298.1"/>
    <property type="molecule type" value="Genomic_DNA"/>
</dbReference>